<feature type="region of interest" description="Disordered" evidence="1">
    <location>
        <begin position="1"/>
        <end position="108"/>
    </location>
</feature>
<dbReference type="PANTHER" id="PTHR33709:SF17">
    <property type="entry name" value="UBIQUITIN-SPECIFIC PROTEASE FAMILY C19-RELATED PROTEIN"/>
    <property type="match status" value="1"/>
</dbReference>
<feature type="compositionally biased region" description="Polar residues" evidence="1">
    <location>
        <begin position="91"/>
        <end position="108"/>
    </location>
</feature>
<feature type="compositionally biased region" description="Low complexity" evidence="1">
    <location>
        <begin position="73"/>
        <end position="90"/>
    </location>
</feature>
<feature type="compositionally biased region" description="Basic and acidic residues" evidence="1">
    <location>
        <begin position="478"/>
        <end position="498"/>
    </location>
</feature>
<evidence type="ECO:0000256" key="1">
    <source>
        <dbReference type="SAM" id="MobiDB-lite"/>
    </source>
</evidence>
<keyword evidence="2" id="KW-0812">Transmembrane</keyword>
<feature type="compositionally biased region" description="Pro residues" evidence="1">
    <location>
        <begin position="464"/>
        <end position="477"/>
    </location>
</feature>
<evidence type="ECO:0000313" key="3">
    <source>
        <dbReference type="EMBL" id="TQD78629.1"/>
    </source>
</evidence>
<feature type="region of interest" description="Disordered" evidence="1">
    <location>
        <begin position="455"/>
        <end position="515"/>
    </location>
</feature>
<dbReference type="PANTHER" id="PTHR33709">
    <property type="entry name" value="OSJNBA0035M09.9 PROTEIN"/>
    <property type="match status" value="1"/>
</dbReference>
<dbReference type="EMBL" id="VIEB01000899">
    <property type="protein sequence ID" value="TQD78629.1"/>
    <property type="molecule type" value="Genomic_DNA"/>
</dbReference>
<feature type="transmembrane region" description="Helical" evidence="2">
    <location>
        <begin position="170"/>
        <end position="190"/>
    </location>
</feature>
<keyword evidence="4" id="KW-1185">Reference proteome</keyword>
<name>A0A540KWY7_MALBA</name>
<feature type="compositionally biased region" description="Pro residues" evidence="1">
    <location>
        <begin position="421"/>
        <end position="440"/>
    </location>
</feature>
<proteinExistence type="predicted"/>
<feature type="compositionally biased region" description="Polar residues" evidence="1">
    <location>
        <begin position="1"/>
        <end position="14"/>
    </location>
</feature>
<evidence type="ECO:0000256" key="2">
    <source>
        <dbReference type="SAM" id="Phobius"/>
    </source>
</evidence>
<dbReference type="InterPro" id="IPR040339">
    <property type="entry name" value="At1g16860-like"/>
</dbReference>
<feature type="region of interest" description="Disordered" evidence="1">
    <location>
        <begin position="383"/>
        <end position="404"/>
    </location>
</feature>
<dbReference type="AlphaFoldDB" id="A0A540KWY7"/>
<sequence length="515" mass="56246">MSSRIPSHQLSSGLVVSGRPEQQLKERQPTMASRAVPYTGGDVKKSGELGKMFDIQIADHPLSAPSSGPPPLSKLSGSRPSSSSQHNSGSVRSGPNSGQISKKSSGPLTPQLQVTGLITSGPLGSGPLSSGARRSSGQLEHTGSMSKVLYGSSVTTLSEEVKVEFRVSKVAVWVLMVAAAMGLLVGGFLMVAVKKWVMLVAVALFLVPVLVVVVWNCVWGRKGLLGFVRRYPDAELRGAIDGQYVKVTGTIDFADNEDEYLPSPMTVEEVVRRSRVKHMEEDDVEFEKAVEMETDDDEMQLVEEGLATKDIGEPMRVVKNWKRPEERIHAERNSMKSKIQRAEREDLAQDDEISRNIMGLARTRPDSFGTTEEEVSNVDKAEIEKKKDEQEQQVIRDGHTGSIGFNQNYVLKKDAMNLPGPAAPPPKSAAPSVRPLPPPPGSTLNLPCAYIPLPVPLPTMQSMPPLPLPQVIPPPPPEKARPPRPEEEPEPKRQKLDDYMLIPEDQFLTQHPGPV</sequence>
<comment type="caution">
    <text evidence="3">The sequence shown here is derived from an EMBL/GenBank/DDBJ whole genome shotgun (WGS) entry which is preliminary data.</text>
</comment>
<evidence type="ECO:0000313" key="4">
    <source>
        <dbReference type="Proteomes" id="UP000315295"/>
    </source>
</evidence>
<reference evidence="3 4" key="1">
    <citation type="journal article" date="2019" name="G3 (Bethesda)">
        <title>Sequencing of a Wild Apple (Malus baccata) Genome Unravels the Differences Between Cultivated and Wild Apple Species Regarding Disease Resistance and Cold Tolerance.</title>
        <authorList>
            <person name="Chen X."/>
        </authorList>
    </citation>
    <scope>NUCLEOTIDE SEQUENCE [LARGE SCALE GENOMIC DNA]</scope>
    <source>
        <strain evidence="4">cv. Shandingzi</strain>
        <tissue evidence="3">Leaves</tissue>
    </source>
</reference>
<organism evidence="3 4">
    <name type="scientific">Malus baccata</name>
    <name type="common">Siberian crab apple</name>
    <name type="synonym">Pyrus baccata</name>
    <dbReference type="NCBI Taxonomy" id="106549"/>
    <lineage>
        <taxon>Eukaryota</taxon>
        <taxon>Viridiplantae</taxon>
        <taxon>Streptophyta</taxon>
        <taxon>Embryophyta</taxon>
        <taxon>Tracheophyta</taxon>
        <taxon>Spermatophyta</taxon>
        <taxon>Magnoliopsida</taxon>
        <taxon>eudicotyledons</taxon>
        <taxon>Gunneridae</taxon>
        <taxon>Pentapetalae</taxon>
        <taxon>rosids</taxon>
        <taxon>fabids</taxon>
        <taxon>Rosales</taxon>
        <taxon>Rosaceae</taxon>
        <taxon>Amygdaloideae</taxon>
        <taxon>Maleae</taxon>
        <taxon>Malus</taxon>
    </lineage>
</organism>
<gene>
    <name evidence="3" type="ORF">C1H46_035867</name>
</gene>
<dbReference type="STRING" id="106549.A0A540KWY7"/>
<feature type="transmembrane region" description="Helical" evidence="2">
    <location>
        <begin position="196"/>
        <end position="219"/>
    </location>
</feature>
<accession>A0A540KWY7</accession>
<dbReference type="Proteomes" id="UP000315295">
    <property type="component" value="Unassembled WGS sequence"/>
</dbReference>
<keyword evidence="2" id="KW-0472">Membrane</keyword>
<protein>
    <submittedName>
        <fullName evidence="3">Uncharacterized protein</fullName>
    </submittedName>
</protein>
<feature type="compositionally biased region" description="Basic and acidic residues" evidence="1">
    <location>
        <begin position="383"/>
        <end position="399"/>
    </location>
</feature>
<feature type="region of interest" description="Disordered" evidence="1">
    <location>
        <begin position="416"/>
        <end position="440"/>
    </location>
</feature>
<keyword evidence="2" id="KW-1133">Transmembrane helix</keyword>